<proteinExistence type="predicted"/>
<dbReference type="AlphaFoldDB" id="A0A183EAD8"/>
<organism evidence="3">
    <name type="scientific">Gongylonema pulchrum</name>
    <dbReference type="NCBI Taxonomy" id="637853"/>
    <lineage>
        <taxon>Eukaryota</taxon>
        <taxon>Metazoa</taxon>
        <taxon>Ecdysozoa</taxon>
        <taxon>Nematoda</taxon>
        <taxon>Chromadorea</taxon>
        <taxon>Rhabditida</taxon>
        <taxon>Spirurina</taxon>
        <taxon>Spiruromorpha</taxon>
        <taxon>Spiruroidea</taxon>
        <taxon>Gongylonematidae</taxon>
        <taxon>Gongylonema</taxon>
    </lineage>
</organism>
<gene>
    <name evidence="1" type="ORF">GPUH_LOCUS17929</name>
</gene>
<reference evidence="1 2" key="2">
    <citation type="submission" date="2018-11" db="EMBL/GenBank/DDBJ databases">
        <authorList>
            <consortium name="Pathogen Informatics"/>
        </authorList>
    </citation>
    <scope>NUCLEOTIDE SEQUENCE [LARGE SCALE GENOMIC DNA]</scope>
</reference>
<dbReference type="EMBL" id="UYRT01085904">
    <property type="protein sequence ID" value="VDN30713.1"/>
    <property type="molecule type" value="Genomic_DNA"/>
</dbReference>
<evidence type="ECO:0000313" key="1">
    <source>
        <dbReference type="EMBL" id="VDN30713.1"/>
    </source>
</evidence>
<sequence length="74" mass="8371">MTRSLDIAYQYSLAKRQASPESGARKYMAQWQLQKLGSAQLVIYGALALRRFALPSLPTLFRDAARWNLARGAR</sequence>
<name>A0A183EAD8_9BILA</name>
<dbReference type="WBParaSite" id="GPUH_0001795401-mRNA-1">
    <property type="protein sequence ID" value="GPUH_0001795401-mRNA-1"/>
    <property type="gene ID" value="GPUH_0001795401"/>
</dbReference>
<evidence type="ECO:0000313" key="3">
    <source>
        <dbReference type="WBParaSite" id="GPUH_0001795401-mRNA-1"/>
    </source>
</evidence>
<evidence type="ECO:0000313" key="2">
    <source>
        <dbReference type="Proteomes" id="UP000271098"/>
    </source>
</evidence>
<accession>A0A183EAD8</accession>
<keyword evidence="2" id="KW-1185">Reference proteome</keyword>
<protein>
    <submittedName>
        <fullName evidence="3">DUF418 domain-containing protein</fullName>
    </submittedName>
</protein>
<reference evidence="3" key="1">
    <citation type="submission" date="2016-06" db="UniProtKB">
        <authorList>
            <consortium name="WormBaseParasite"/>
        </authorList>
    </citation>
    <scope>IDENTIFICATION</scope>
</reference>
<dbReference type="Proteomes" id="UP000271098">
    <property type="component" value="Unassembled WGS sequence"/>
</dbReference>